<keyword evidence="2" id="KW-1185">Reference proteome</keyword>
<accession>A0ABD1UAQ2</accession>
<protein>
    <submittedName>
        <fullName evidence="1">Uncharacterized protein</fullName>
    </submittedName>
</protein>
<evidence type="ECO:0000313" key="1">
    <source>
        <dbReference type="EMBL" id="KAL2522106.1"/>
    </source>
</evidence>
<comment type="caution">
    <text evidence="1">The sequence shown here is derived from an EMBL/GenBank/DDBJ whole genome shotgun (WGS) entry which is preliminary data.</text>
</comment>
<organism evidence="1 2">
    <name type="scientific">Forsythia ovata</name>
    <dbReference type="NCBI Taxonomy" id="205694"/>
    <lineage>
        <taxon>Eukaryota</taxon>
        <taxon>Viridiplantae</taxon>
        <taxon>Streptophyta</taxon>
        <taxon>Embryophyta</taxon>
        <taxon>Tracheophyta</taxon>
        <taxon>Spermatophyta</taxon>
        <taxon>Magnoliopsida</taxon>
        <taxon>eudicotyledons</taxon>
        <taxon>Gunneridae</taxon>
        <taxon>Pentapetalae</taxon>
        <taxon>asterids</taxon>
        <taxon>lamiids</taxon>
        <taxon>Lamiales</taxon>
        <taxon>Oleaceae</taxon>
        <taxon>Forsythieae</taxon>
        <taxon>Forsythia</taxon>
    </lineage>
</organism>
<dbReference type="Proteomes" id="UP001604277">
    <property type="component" value="Unassembled WGS sequence"/>
</dbReference>
<reference evidence="2" key="1">
    <citation type="submission" date="2024-07" db="EMBL/GenBank/DDBJ databases">
        <title>Two chromosome-level genome assemblies of Korean endemic species Abeliophyllum distichum and Forsythia ovata (Oleaceae).</title>
        <authorList>
            <person name="Jang H."/>
        </authorList>
    </citation>
    <scope>NUCLEOTIDE SEQUENCE [LARGE SCALE GENOMIC DNA]</scope>
</reference>
<dbReference type="AlphaFoldDB" id="A0ABD1UAQ2"/>
<sequence>MTFQISYSLNVKCYLRMKGCATSARAAGDTGLKAMFSATSQLAVTTRKRSGPSRKPTPVQLQMVPLKGNRVPIGVVIIRASPPSPRRLLILLPSPPLAPSGPAPKLVHSR</sequence>
<dbReference type="EMBL" id="JBFOLJ010000007">
    <property type="protein sequence ID" value="KAL2522106.1"/>
    <property type="molecule type" value="Genomic_DNA"/>
</dbReference>
<evidence type="ECO:0000313" key="2">
    <source>
        <dbReference type="Proteomes" id="UP001604277"/>
    </source>
</evidence>
<proteinExistence type="predicted"/>
<name>A0ABD1UAQ2_9LAMI</name>
<gene>
    <name evidence="1" type="ORF">Fot_26029</name>
</gene>